<dbReference type="KEGG" id="uma:UMAG_00326"/>
<proteinExistence type="predicted"/>
<dbReference type="eggNOG" id="ENOG502S6VR">
    <property type="taxonomic scope" value="Eukaryota"/>
</dbReference>
<keyword evidence="4" id="KW-1185">Reference proteome</keyword>
<dbReference type="InterPro" id="IPR035810">
    <property type="entry name" value="PEBP_euk"/>
</dbReference>
<organism evidence="3 4">
    <name type="scientific">Mycosarcoma maydis</name>
    <name type="common">Corn smut fungus</name>
    <name type="synonym">Ustilago maydis</name>
    <dbReference type="NCBI Taxonomy" id="5270"/>
    <lineage>
        <taxon>Eukaryota</taxon>
        <taxon>Fungi</taxon>
        <taxon>Dikarya</taxon>
        <taxon>Basidiomycota</taxon>
        <taxon>Ustilaginomycotina</taxon>
        <taxon>Ustilaginomycetes</taxon>
        <taxon>Ustilaginales</taxon>
        <taxon>Ustilaginaceae</taxon>
        <taxon>Mycosarcoma</taxon>
    </lineage>
</organism>
<dbReference type="GeneID" id="23561661"/>
<evidence type="ECO:0000313" key="3">
    <source>
        <dbReference type="EMBL" id="KIS71896.1"/>
    </source>
</evidence>
<evidence type="ECO:0000256" key="1">
    <source>
        <dbReference type="SAM" id="MobiDB-lite"/>
    </source>
</evidence>
<evidence type="ECO:0000313" key="4">
    <source>
        <dbReference type="Proteomes" id="UP000000561"/>
    </source>
</evidence>
<gene>
    <name evidence="3" type="ORF">UMAG_00326</name>
</gene>
<dbReference type="PANTHER" id="PTHR11362:SF140">
    <property type="entry name" value="PEBP-LIKE PROTEIN"/>
    <property type="match status" value="1"/>
</dbReference>
<dbReference type="RefSeq" id="XP_011386228.1">
    <property type="nucleotide sequence ID" value="XM_011387926.1"/>
</dbReference>
<evidence type="ECO:0008006" key="5">
    <source>
        <dbReference type="Google" id="ProtNLM"/>
    </source>
</evidence>
<protein>
    <recommendedName>
        <fullName evidence="5">PEBP-like protein</fullName>
    </recommendedName>
</protein>
<feature type="region of interest" description="Disordered" evidence="1">
    <location>
        <begin position="250"/>
        <end position="270"/>
    </location>
</feature>
<dbReference type="InterPro" id="IPR036610">
    <property type="entry name" value="PEBP-like_sf"/>
</dbReference>
<dbReference type="OrthoDB" id="2506647at2759"/>
<dbReference type="AlphaFoldDB" id="A0A0D1E943"/>
<dbReference type="EMBL" id="CM003140">
    <property type="protein sequence ID" value="KIS71896.1"/>
    <property type="molecule type" value="Genomic_DNA"/>
</dbReference>
<accession>A0A0D1E943</accession>
<dbReference type="CDD" id="cd00866">
    <property type="entry name" value="PEBP_euk"/>
    <property type="match status" value="1"/>
</dbReference>
<name>A0A0D1E943_MYCMD</name>
<evidence type="ECO:0000256" key="2">
    <source>
        <dbReference type="SAM" id="SignalP"/>
    </source>
</evidence>
<dbReference type="VEuPathDB" id="FungiDB:UMAG_00326"/>
<dbReference type="STRING" id="237631.A0A0D1E943"/>
<feature type="signal peptide" evidence="2">
    <location>
        <begin position="1"/>
        <end position="22"/>
    </location>
</feature>
<dbReference type="Pfam" id="PF01161">
    <property type="entry name" value="PBP"/>
    <property type="match status" value="1"/>
</dbReference>
<dbReference type="OMA" id="PHRYMQL"/>
<reference evidence="3 4" key="1">
    <citation type="journal article" date="2006" name="Nature">
        <title>Insights from the genome of the biotrophic fungal plant pathogen Ustilago maydis.</title>
        <authorList>
            <person name="Kamper J."/>
            <person name="Kahmann R."/>
            <person name="Bolker M."/>
            <person name="Ma L.J."/>
            <person name="Brefort T."/>
            <person name="Saville B.J."/>
            <person name="Banuett F."/>
            <person name="Kronstad J.W."/>
            <person name="Gold S.E."/>
            <person name="Muller O."/>
            <person name="Perlin M.H."/>
            <person name="Wosten H.A."/>
            <person name="de Vries R."/>
            <person name="Ruiz-Herrera J."/>
            <person name="Reynaga-Pena C.G."/>
            <person name="Snetselaar K."/>
            <person name="McCann M."/>
            <person name="Perez-Martin J."/>
            <person name="Feldbrugge M."/>
            <person name="Basse C.W."/>
            <person name="Steinberg G."/>
            <person name="Ibeas J.I."/>
            <person name="Holloman W."/>
            <person name="Guzman P."/>
            <person name="Farman M."/>
            <person name="Stajich J.E."/>
            <person name="Sentandreu R."/>
            <person name="Gonzalez-Prieto J.M."/>
            <person name="Kennell J.C."/>
            <person name="Molina L."/>
            <person name="Schirawski J."/>
            <person name="Mendoza-Mendoza A."/>
            <person name="Greilinger D."/>
            <person name="Munch K."/>
            <person name="Rossel N."/>
            <person name="Scherer M."/>
            <person name="Vranes M."/>
            <person name="Ladendorf O."/>
            <person name="Vincon V."/>
            <person name="Fuchs U."/>
            <person name="Sandrock B."/>
            <person name="Meng S."/>
            <person name="Ho E.C."/>
            <person name="Cahill M.J."/>
            <person name="Boyce K.J."/>
            <person name="Klose J."/>
            <person name="Klosterman S.J."/>
            <person name="Deelstra H.J."/>
            <person name="Ortiz-Castellanos L."/>
            <person name="Li W."/>
            <person name="Sanchez-Alonso P."/>
            <person name="Schreier P.H."/>
            <person name="Hauser-Hahn I."/>
            <person name="Vaupel M."/>
            <person name="Koopmann E."/>
            <person name="Friedrich G."/>
            <person name="Voss H."/>
            <person name="Schluter T."/>
            <person name="Margolis J."/>
            <person name="Platt D."/>
            <person name="Swimmer C."/>
            <person name="Gnirke A."/>
            <person name="Chen F."/>
            <person name="Vysotskaia V."/>
            <person name="Mannhaupt G."/>
            <person name="Guldener U."/>
            <person name="Munsterkotter M."/>
            <person name="Haase D."/>
            <person name="Oesterheld M."/>
            <person name="Mewes H.W."/>
            <person name="Mauceli E.W."/>
            <person name="DeCaprio D."/>
            <person name="Wade C.M."/>
            <person name="Butler J."/>
            <person name="Young S."/>
            <person name="Jaffe D.B."/>
            <person name="Calvo S."/>
            <person name="Nusbaum C."/>
            <person name="Galagan J."/>
            <person name="Birren B.W."/>
        </authorList>
    </citation>
    <scope>NUCLEOTIDE SEQUENCE [LARGE SCALE GENOMIC DNA]</scope>
    <source>
        <strain evidence="4">DSM 14603 / FGSC 9021 / UM521</strain>
    </source>
</reference>
<keyword evidence="2" id="KW-0732">Signal</keyword>
<dbReference type="InterPro" id="IPR008914">
    <property type="entry name" value="PEBP"/>
</dbReference>
<dbReference type="Gene3D" id="3.90.280.10">
    <property type="entry name" value="PEBP-like"/>
    <property type="match status" value="1"/>
</dbReference>
<dbReference type="PANTHER" id="PTHR11362">
    <property type="entry name" value="PHOSPHATIDYLETHANOLAMINE-BINDING PROTEIN"/>
    <property type="match status" value="1"/>
</dbReference>
<dbReference type="InParanoid" id="A0A0D1E943"/>
<feature type="chain" id="PRO_5002245284" description="PEBP-like protein" evidence="2">
    <location>
        <begin position="23"/>
        <end position="300"/>
    </location>
</feature>
<sequence length="300" mass="30193">MAFSKTLLLATAAMAMGSAVSAQSSTTASYDQVAQIQLTFPAADLTPVPVPASWLDIQGVLNVTFGDVAVSNIGDKLTVAQVQTAPTFRISSQTAAASSAATFGNNKKFTVAFVDGGVAGKNTSTEVFCHYLGNNFTWDSSSGQLRNQTAARVAYGAPLPDTNDGPHRYMQLVFQQFDNFTAPASPAANAPIQRLQLQDYYKNANGGLGKIVAANYIQIEVGQASAPSSTSAVSQASITALAASKSSAAASKTGSSSAPGSTGSGSSSSGSSAASTVFGSVSMAGIVAMGSAALAGAAML</sequence>
<dbReference type="Proteomes" id="UP000000561">
    <property type="component" value="Chromosome 1"/>
</dbReference>
<dbReference type="SUPFAM" id="SSF49777">
    <property type="entry name" value="PEBP-like"/>
    <property type="match status" value="1"/>
</dbReference>